<dbReference type="InterPro" id="IPR002878">
    <property type="entry name" value="ChsH2_C"/>
</dbReference>
<evidence type="ECO:0000313" key="4">
    <source>
        <dbReference type="Proteomes" id="UP001373496"/>
    </source>
</evidence>
<reference evidence="3 4" key="1">
    <citation type="submission" date="2024-03" db="EMBL/GenBank/DDBJ databases">
        <title>Draft genome sequence of Klenkia terrae.</title>
        <authorList>
            <person name="Duangmal K."/>
            <person name="Chantavorakit T."/>
        </authorList>
    </citation>
    <scope>NUCLEOTIDE SEQUENCE [LARGE SCALE GENOMIC DNA]</scope>
    <source>
        <strain evidence="3 4">JCM 17786</strain>
    </source>
</reference>
<gene>
    <name evidence="3" type="ORF">UXQ13_20025</name>
</gene>
<dbReference type="Pfam" id="PF01796">
    <property type="entry name" value="OB_ChsH2_C"/>
    <property type="match status" value="1"/>
</dbReference>
<protein>
    <submittedName>
        <fullName evidence="3">OB-fold domain-containing protein</fullName>
    </submittedName>
</protein>
<organism evidence="3 4">
    <name type="scientific">Klenkia terrae</name>
    <dbReference type="NCBI Taxonomy" id="1052259"/>
    <lineage>
        <taxon>Bacteria</taxon>
        <taxon>Bacillati</taxon>
        <taxon>Actinomycetota</taxon>
        <taxon>Actinomycetes</taxon>
        <taxon>Geodermatophilales</taxon>
        <taxon>Geodermatophilaceae</taxon>
        <taxon>Klenkia</taxon>
    </lineage>
</organism>
<keyword evidence="4" id="KW-1185">Reference proteome</keyword>
<comment type="caution">
    <text evidence="3">The sequence shown here is derived from an EMBL/GenBank/DDBJ whole genome shotgun (WGS) entry which is preliminary data.</text>
</comment>
<name>A0ABU8EAW8_9ACTN</name>
<dbReference type="EMBL" id="JBAPLV010000028">
    <property type="protein sequence ID" value="MEI4280773.1"/>
    <property type="molecule type" value="Genomic_DNA"/>
</dbReference>
<dbReference type="InterPro" id="IPR052513">
    <property type="entry name" value="Thioester_dehydratase-like"/>
</dbReference>
<feature type="region of interest" description="Disordered" evidence="1">
    <location>
        <begin position="1"/>
        <end position="22"/>
    </location>
</feature>
<dbReference type="PANTHER" id="PTHR34075:SF5">
    <property type="entry name" value="BLR3430 PROTEIN"/>
    <property type="match status" value="1"/>
</dbReference>
<accession>A0ABU8EAW8</accession>
<evidence type="ECO:0000259" key="2">
    <source>
        <dbReference type="Pfam" id="PF01796"/>
    </source>
</evidence>
<dbReference type="RefSeq" id="WP_225235117.1">
    <property type="nucleotide sequence ID" value="NZ_JBAPLV010000028.1"/>
</dbReference>
<evidence type="ECO:0000256" key="1">
    <source>
        <dbReference type="SAM" id="MobiDB-lite"/>
    </source>
</evidence>
<dbReference type="Proteomes" id="UP001373496">
    <property type="component" value="Unassembled WGS sequence"/>
</dbReference>
<feature type="domain" description="ChsH2 C-terminal OB-fold" evidence="2">
    <location>
        <begin position="57"/>
        <end position="110"/>
    </location>
</feature>
<sequence length="125" mass="12732">MTAPTTGPGTDPRPQVVGTDDGPAVAGVRCTACGHPSAFPRPRCPACRGPVVPALFGPTGRVWSSTVVRIPVPGRTPPYALAYVDLDDGPRVLAGAEGDAALAMDTPVRLLPADPAGDVRVAVVR</sequence>
<dbReference type="PANTHER" id="PTHR34075">
    <property type="entry name" value="BLR3430 PROTEIN"/>
    <property type="match status" value="1"/>
</dbReference>
<proteinExistence type="predicted"/>
<dbReference type="InterPro" id="IPR012340">
    <property type="entry name" value="NA-bd_OB-fold"/>
</dbReference>
<evidence type="ECO:0000313" key="3">
    <source>
        <dbReference type="EMBL" id="MEI4280773.1"/>
    </source>
</evidence>
<dbReference type="SUPFAM" id="SSF50249">
    <property type="entry name" value="Nucleic acid-binding proteins"/>
    <property type="match status" value="1"/>
</dbReference>